<dbReference type="InterPro" id="IPR006431">
    <property type="entry name" value="Phage_tape_meas_C"/>
</dbReference>
<dbReference type="Pfam" id="PF20155">
    <property type="entry name" value="TMP_3"/>
    <property type="match status" value="1"/>
</dbReference>
<feature type="coiled-coil region" evidence="1">
    <location>
        <begin position="123"/>
        <end position="192"/>
    </location>
</feature>
<evidence type="ECO:0000259" key="2">
    <source>
        <dbReference type="Pfam" id="PF09718"/>
    </source>
</evidence>
<comment type="caution">
    <text evidence="4">The sequence shown here is derived from an EMBL/GenBank/DDBJ whole genome shotgun (WGS) entry which is preliminary data.</text>
</comment>
<organism evidence="4">
    <name type="scientific">marine sediment metagenome</name>
    <dbReference type="NCBI Taxonomy" id="412755"/>
    <lineage>
        <taxon>unclassified sequences</taxon>
        <taxon>metagenomes</taxon>
        <taxon>ecological metagenomes</taxon>
    </lineage>
</organism>
<accession>X0SE22</accession>
<evidence type="ECO:0000256" key="1">
    <source>
        <dbReference type="SAM" id="Coils"/>
    </source>
</evidence>
<name>X0SE22_9ZZZZ</name>
<sequence length="508" mass="54411">EEWNSIIEQAPEILNVAAKNIQGINGDLGALRKKMLDGKLTAELFYKAISDGAADVDKEFKDLPKTIDQSLTALGNSFSRFLKNLDESVGGGTSAIAEFIGNLAIAANQASAEIDILFGKRTENALATQLADINEEITEQEKTVKKLKDEGVGVFDALFGGATSITLETRKLKELREEYALLQKQLQELRVGPVDVNLVGPTISKKLLAERNKPQKVDTPAVISVDDEIKRLDLLADVYGDKFAEIEADILRTRQKAIKLYGEDSKEFLAIDERLNQKRVELNNDMFSDMDKRHKEALDSQAEAAKDIAEETARAFDAMNNRIGNELAEAITGAQSFSDAFKNIMSDLISQLISAGITSAFGGAVGGGNIFSGLFGAVAGGAVGATAGGNAFGGGVSPIASHRVNERGDPEMLTQAGKQFLLPNGKGGKVTPLSGGKGGGGQPNISMINMGTPMNVESVNVTEDSVEIMINDKLAMFDKALTAEMSKTNSSKGRAMKGAFKLENNMRR</sequence>
<evidence type="ECO:0000313" key="4">
    <source>
        <dbReference type="EMBL" id="GAF79303.1"/>
    </source>
</evidence>
<dbReference type="EMBL" id="BARS01001982">
    <property type="protein sequence ID" value="GAF79303.1"/>
    <property type="molecule type" value="Genomic_DNA"/>
</dbReference>
<dbReference type="AlphaFoldDB" id="X0SE22"/>
<proteinExistence type="predicted"/>
<dbReference type="InterPro" id="IPR013491">
    <property type="entry name" value="Tape_meas_N"/>
</dbReference>
<protein>
    <submittedName>
        <fullName evidence="4">Uncharacterized protein</fullName>
    </submittedName>
</protein>
<evidence type="ECO:0000259" key="3">
    <source>
        <dbReference type="Pfam" id="PF20155"/>
    </source>
</evidence>
<feature type="domain" description="Bacteriophage tail tape measure C-terminal" evidence="2">
    <location>
        <begin position="295"/>
        <end position="360"/>
    </location>
</feature>
<feature type="non-terminal residue" evidence="4">
    <location>
        <position position="1"/>
    </location>
</feature>
<gene>
    <name evidence="4" type="ORF">S01H1_03672</name>
</gene>
<reference evidence="4" key="1">
    <citation type="journal article" date="2014" name="Front. Microbiol.">
        <title>High frequency of phylogenetically diverse reductive dehalogenase-homologous genes in deep subseafloor sedimentary metagenomes.</title>
        <authorList>
            <person name="Kawai M."/>
            <person name="Futagami T."/>
            <person name="Toyoda A."/>
            <person name="Takaki Y."/>
            <person name="Nishi S."/>
            <person name="Hori S."/>
            <person name="Arai W."/>
            <person name="Tsubouchi T."/>
            <person name="Morono Y."/>
            <person name="Uchiyama I."/>
            <person name="Ito T."/>
            <person name="Fujiyama A."/>
            <person name="Inagaki F."/>
            <person name="Takami H."/>
        </authorList>
    </citation>
    <scope>NUCLEOTIDE SEQUENCE</scope>
    <source>
        <strain evidence="4">Expedition CK06-06</strain>
    </source>
</reference>
<dbReference type="Pfam" id="PF09718">
    <property type="entry name" value="Tape_meas_lam_C"/>
    <property type="match status" value="1"/>
</dbReference>
<feature type="domain" description="Tape measure protein N-terminal" evidence="3">
    <location>
        <begin position="1"/>
        <end position="87"/>
    </location>
</feature>
<keyword evidence="1" id="KW-0175">Coiled coil</keyword>